<evidence type="ECO:0000313" key="2">
    <source>
        <dbReference type="Proteomes" id="UP000542776"/>
    </source>
</evidence>
<dbReference type="RefSeq" id="WP_183197767.1">
    <property type="nucleotide sequence ID" value="NZ_JACIEK010000001.1"/>
</dbReference>
<dbReference type="AlphaFoldDB" id="A0A7W6E8Q7"/>
<dbReference type="EMBL" id="JACIEK010000001">
    <property type="protein sequence ID" value="MBB3996817.1"/>
    <property type="molecule type" value="Genomic_DNA"/>
</dbReference>
<dbReference type="Proteomes" id="UP000542776">
    <property type="component" value="Unassembled WGS sequence"/>
</dbReference>
<comment type="caution">
    <text evidence="1">The sequence shown here is derived from an EMBL/GenBank/DDBJ whole genome shotgun (WGS) entry which is preliminary data.</text>
</comment>
<proteinExistence type="predicted"/>
<accession>A0A7W6E8Q7</accession>
<gene>
    <name evidence="1" type="ORF">GGR04_000638</name>
</gene>
<keyword evidence="2" id="KW-1185">Reference proteome</keyword>
<reference evidence="1 2" key="1">
    <citation type="submission" date="2020-08" db="EMBL/GenBank/DDBJ databases">
        <title>Genomic Encyclopedia of Type Strains, Phase IV (KMG-IV): sequencing the most valuable type-strain genomes for metagenomic binning, comparative biology and taxonomic classification.</title>
        <authorList>
            <person name="Goeker M."/>
        </authorList>
    </citation>
    <scope>NUCLEOTIDE SEQUENCE [LARGE SCALE GENOMIC DNA]</scope>
    <source>
        <strain evidence="1 2">DSM 102238</strain>
    </source>
</reference>
<name>A0A7W6E8Q7_9HYPH</name>
<evidence type="ECO:0000313" key="1">
    <source>
        <dbReference type="EMBL" id="MBB3996817.1"/>
    </source>
</evidence>
<organism evidence="1 2">
    <name type="scientific">Aureimonas pseudogalii</name>
    <dbReference type="NCBI Taxonomy" id="1744844"/>
    <lineage>
        <taxon>Bacteria</taxon>
        <taxon>Pseudomonadati</taxon>
        <taxon>Pseudomonadota</taxon>
        <taxon>Alphaproteobacteria</taxon>
        <taxon>Hyphomicrobiales</taxon>
        <taxon>Aurantimonadaceae</taxon>
        <taxon>Aureimonas</taxon>
    </lineage>
</organism>
<sequence length="81" mass="8873">MPVQTLYIVQQFEKMGKRLIAGRQMTFKSAGEASARADRDASRTVGVVAIQQTVDTDTGEVLEEPVVLARHGELPAEFDPN</sequence>
<protein>
    <submittedName>
        <fullName evidence="1">Uncharacterized protein</fullName>
    </submittedName>
</protein>